<dbReference type="HOGENOM" id="CLU_643776_0_0_6"/>
<proteinExistence type="predicted"/>
<protein>
    <submittedName>
        <fullName evidence="2">Uncharacterized protein</fullName>
    </submittedName>
</protein>
<dbReference type="EMBL" id="AAOF01000007">
    <property type="protein sequence ID" value="EAR21588.1"/>
    <property type="molecule type" value="Genomic_DNA"/>
</dbReference>
<name>A4BRL7_9GAMM</name>
<feature type="signal peptide" evidence="1">
    <location>
        <begin position="1"/>
        <end position="24"/>
    </location>
</feature>
<reference evidence="2 3" key="1">
    <citation type="submission" date="2006-02" db="EMBL/GenBank/DDBJ databases">
        <authorList>
            <person name="Waterbury J."/>
            <person name="Ferriera S."/>
            <person name="Johnson J."/>
            <person name="Kravitz S."/>
            <person name="Halpern A."/>
            <person name="Remington K."/>
            <person name="Beeson K."/>
            <person name="Tran B."/>
            <person name="Rogers Y.-H."/>
            <person name="Friedman R."/>
            <person name="Venter J.C."/>
        </authorList>
    </citation>
    <scope>NUCLEOTIDE SEQUENCE [LARGE SCALE GENOMIC DNA]</scope>
    <source>
        <strain evidence="2 3">Nb-231</strain>
    </source>
</reference>
<evidence type="ECO:0000313" key="2">
    <source>
        <dbReference type="EMBL" id="EAR21588.1"/>
    </source>
</evidence>
<evidence type="ECO:0000256" key="1">
    <source>
        <dbReference type="SAM" id="SignalP"/>
    </source>
</evidence>
<comment type="caution">
    <text evidence="2">The sequence shown here is derived from an EMBL/GenBank/DDBJ whole genome shotgun (WGS) entry which is preliminary data.</text>
</comment>
<feature type="chain" id="PRO_5002666687" evidence="1">
    <location>
        <begin position="25"/>
        <end position="426"/>
    </location>
</feature>
<sequence>MYATKFIALGGACVLFASATPAWSTQRTVCFQLKLADDRTNCATTSETGNRRGCNRGGLVDAVGHQYQLWDKDSDGNDELIGTWYVGGAGRRCTSFAWEGTSYYKGEANPDIYIRYINQVNRTGYSNYVRVKAVRTNGSDHPATTWRNGQAGDADRYVARNCRTGTNCQILPGASLVPTFNVASERALRIMALDSAQHALQAFGEIMDRHVNLHYPGRDSCPTSCAVSRTETHITQSRGNNGFNVAHEIGHIIQMQEFNQDSLRNDCSRNGSGHSLTSIEHESCATTEGWANFIGVVSWYEPNNASTVPFGWGRNFETAAPFQASCMDNAHSTYQVAKAFWDLDDFNNENGSGIASSWDDRMSYSTTWIAQGWRQFPNGTGNRQDFESGADGVNMRDYYWNNTSRFNSNLFETLIRHNCLTAQDNN</sequence>
<gene>
    <name evidence="2" type="ORF">NB231_02438</name>
</gene>
<keyword evidence="3" id="KW-1185">Reference proteome</keyword>
<dbReference type="OrthoDB" id="7054817at2"/>
<keyword evidence="1" id="KW-0732">Signal</keyword>
<evidence type="ECO:0000313" key="3">
    <source>
        <dbReference type="Proteomes" id="UP000003374"/>
    </source>
</evidence>
<dbReference type="Proteomes" id="UP000003374">
    <property type="component" value="Unassembled WGS sequence"/>
</dbReference>
<dbReference type="RefSeq" id="WP_004999446.1">
    <property type="nucleotide sequence ID" value="NZ_CH672427.1"/>
</dbReference>
<organism evidence="2 3">
    <name type="scientific">Nitrococcus mobilis Nb-231</name>
    <dbReference type="NCBI Taxonomy" id="314278"/>
    <lineage>
        <taxon>Bacteria</taxon>
        <taxon>Pseudomonadati</taxon>
        <taxon>Pseudomonadota</taxon>
        <taxon>Gammaproteobacteria</taxon>
        <taxon>Chromatiales</taxon>
        <taxon>Ectothiorhodospiraceae</taxon>
        <taxon>Nitrococcus</taxon>
    </lineage>
</organism>
<accession>A4BRL7</accession>
<dbReference type="AlphaFoldDB" id="A4BRL7"/>